<dbReference type="Gramene" id="TVU05782">
    <property type="protein sequence ID" value="TVU05782"/>
    <property type="gene ID" value="EJB05_48965"/>
</dbReference>
<dbReference type="AlphaFoldDB" id="A0A5J9T3B5"/>
<proteinExistence type="predicted"/>
<sequence length="111" mass="12128">PKRKPEGDLGGGRRRRRPRACPAATPSGPVSAGGGRRGVSSTVDLLDLEYLDPAVGHLPELDGDVLRHERAPDAHPALLPVDHVAIQIFTCINREHQKHQSLSPLRFHRLS</sequence>
<evidence type="ECO:0000256" key="1">
    <source>
        <dbReference type="SAM" id="MobiDB-lite"/>
    </source>
</evidence>
<reference evidence="2 3" key="1">
    <citation type="journal article" date="2019" name="Sci. Rep.">
        <title>A high-quality genome of Eragrostis curvula grass provides insights into Poaceae evolution and supports new strategies to enhance forage quality.</title>
        <authorList>
            <person name="Carballo J."/>
            <person name="Santos B.A.C.M."/>
            <person name="Zappacosta D."/>
            <person name="Garbus I."/>
            <person name="Selva J.P."/>
            <person name="Gallo C.A."/>
            <person name="Diaz A."/>
            <person name="Albertini E."/>
            <person name="Caccamo M."/>
            <person name="Echenique V."/>
        </authorList>
    </citation>
    <scope>NUCLEOTIDE SEQUENCE [LARGE SCALE GENOMIC DNA]</scope>
    <source>
        <strain evidence="3">cv. Victoria</strain>
        <tissue evidence="2">Leaf</tissue>
    </source>
</reference>
<feature type="non-terminal residue" evidence="2">
    <location>
        <position position="1"/>
    </location>
</feature>
<evidence type="ECO:0000313" key="2">
    <source>
        <dbReference type="EMBL" id="TVU05782.1"/>
    </source>
</evidence>
<dbReference type="Proteomes" id="UP000324897">
    <property type="component" value="Unassembled WGS sequence"/>
</dbReference>
<organism evidence="2 3">
    <name type="scientific">Eragrostis curvula</name>
    <name type="common">weeping love grass</name>
    <dbReference type="NCBI Taxonomy" id="38414"/>
    <lineage>
        <taxon>Eukaryota</taxon>
        <taxon>Viridiplantae</taxon>
        <taxon>Streptophyta</taxon>
        <taxon>Embryophyta</taxon>
        <taxon>Tracheophyta</taxon>
        <taxon>Spermatophyta</taxon>
        <taxon>Magnoliopsida</taxon>
        <taxon>Liliopsida</taxon>
        <taxon>Poales</taxon>
        <taxon>Poaceae</taxon>
        <taxon>PACMAD clade</taxon>
        <taxon>Chloridoideae</taxon>
        <taxon>Eragrostideae</taxon>
        <taxon>Eragrostidinae</taxon>
        <taxon>Eragrostis</taxon>
    </lineage>
</organism>
<evidence type="ECO:0000313" key="3">
    <source>
        <dbReference type="Proteomes" id="UP000324897"/>
    </source>
</evidence>
<dbReference type="EMBL" id="RWGY01000051">
    <property type="protein sequence ID" value="TVU05782.1"/>
    <property type="molecule type" value="Genomic_DNA"/>
</dbReference>
<comment type="caution">
    <text evidence="2">The sequence shown here is derived from an EMBL/GenBank/DDBJ whole genome shotgun (WGS) entry which is preliminary data.</text>
</comment>
<feature type="region of interest" description="Disordered" evidence="1">
    <location>
        <begin position="1"/>
        <end position="38"/>
    </location>
</feature>
<name>A0A5J9T3B5_9POAL</name>
<gene>
    <name evidence="2" type="ORF">EJB05_48965</name>
</gene>
<feature type="compositionally biased region" description="Low complexity" evidence="1">
    <location>
        <begin position="20"/>
        <end position="30"/>
    </location>
</feature>
<protein>
    <submittedName>
        <fullName evidence="2">Uncharacterized protein</fullName>
    </submittedName>
</protein>
<keyword evidence="3" id="KW-1185">Reference proteome</keyword>
<accession>A0A5J9T3B5</accession>